<organism evidence="2 3">
    <name type="scientific">Photobacterium atrarenae</name>
    <dbReference type="NCBI Taxonomy" id="865757"/>
    <lineage>
        <taxon>Bacteria</taxon>
        <taxon>Pseudomonadati</taxon>
        <taxon>Pseudomonadota</taxon>
        <taxon>Gammaproteobacteria</taxon>
        <taxon>Vibrionales</taxon>
        <taxon>Vibrionaceae</taxon>
        <taxon>Photobacterium</taxon>
    </lineage>
</organism>
<keyword evidence="1" id="KW-1133">Transmembrane helix</keyword>
<evidence type="ECO:0000313" key="2">
    <source>
        <dbReference type="EMBL" id="UTV28598.1"/>
    </source>
</evidence>
<dbReference type="EMBL" id="CP101508">
    <property type="protein sequence ID" value="UTV28598.1"/>
    <property type="molecule type" value="Genomic_DNA"/>
</dbReference>
<dbReference type="RefSeq" id="WP_255389917.1">
    <property type="nucleotide sequence ID" value="NZ_CP101508.1"/>
</dbReference>
<protein>
    <recommendedName>
        <fullName evidence="4">Flp family type IVb pilin</fullName>
    </recommendedName>
</protein>
<evidence type="ECO:0000256" key="1">
    <source>
        <dbReference type="SAM" id="Phobius"/>
    </source>
</evidence>
<reference evidence="2" key="1">
    <citation type="submission" date="2022-07" db="EMBL/GenBank/DDBJ databases">
        <title>Genome sequencing of Photobacterium atrarenae GJH2-4.</title>
        <authorList>
            <person name="Park S.-J."/>
        </authorList>
    </citation>
    <scope>NUCLEOTIDE SEQUENCE</scope>
    <source>
        <strain evidence="2">GJH2-4</strain>
    </source>
</reference>
<keyword evidence="1" id="KW-0812">Transmembrane</keyword>
<evidence type="ECO:0000313" key="3">
    <source>
        <dbReference type="Proteomes" id="UP001057998"/>
    </source>
</evidence>
<proteinExistence type="predicted"/>
<accession>A0ABY5GH43</accession>
<sequence>MDVSNDILKAFCNICARLYKEEQGASAIEYVLIAAVVVAAVSTLSGTITTNITSVGTSLTNAVSAATP</sequence>
<name>A0ABY5GH43_9GAMM</name>
<evidence type="ECO:0008006" key="4">
    <source>
        <dbReference type="Google" id="ProtNLM"/>
    </source>
</evidence>
<dbReference type="Proteomes" id="UP001057998">
    <property type="component" value="Chromosome 1"/>
</dbReference>
<keyword evidence="3" id="KW-1185">Reference proteome</keyword>
<feature type="transmembrane region" description="Helical" evidence="1">
    <location>
        <begin position="27"/>
        <end position="48"/>
    </location>
</feature>
<keyword evidence="1" id="KW-0472">Membrane</keyword>
<gene>
    <name evidence="2" type="ORF">NNL38_04960</name>
</gene>